<dbReference type="PROSITE" id="PS50109">
    <property type="entry name" value="HIS_KIN"/>
    <property type="match status" value="1"/>
</dbReference>
<dbReference type="InterPro" id="IPR001610">
    <property type="entry name" value="PAC"/>
</dbReference>
<dbReference type="KEGG" id="llu:AKJ09_09195"/>
<dbReference type="GO" id="GO:0030295">
    <property type="term" value="F:protein kinase activator activity"/>
    <property type="evidence" value="ECO:0007669"/>
    <property type="project" value="TreeGrafter"/>
</dbReference>
<dbReference type="Pfam" id="PF08448">
    <property type="entry name" value="PAS_4"/>
    <property type="match status" value="2"/>
</dbReference>
<dbReference type="GO" id="GO:0007234">
    <property type="term" value="P:osmosensory signaling via phosphorelay pathway"/>
    <property type="evidence" value="ECO:0007669"/>
    <property type="project" value="TreeGrafter"/>
</dbReference>
<dbReference type="FunFam" id="3.30.565.10:FF:000006">
    <property type="entry name" value="Sensor histidine kinase WalK"/>
    <property type="match status" value="1"/>
</dbReference>
<feature type="transmembrane region" description="Helical" evidence="13">
    <location>
        <begin position="57"/>
        <end position="76"/>
    </location>
</feature>
<protein>
    <recommendedName>
        <fullName evidence="3">histidine kinase</fullName>
        <ecNumber evidence="3">2.7.13.3</ecNumber>
    </recommendedName>
</protein>
<dbReference type="InterPro" id="IPR013767">
    <property type="entry name" value="PAS_fold"/>
</dbReference>
<dbReference type="InterPro" id="IPR000700">
    <property type="entry name" value="PAS-assoc_C"/>
</dbReference>
<reference evidence="17 18" key="1">
    <citation type="submission" date="2015-08" db="EMBL/GenBank/DDBJ databases">
        <authorList>
            <person name="Babu N.S."/>
            <person name="Beckwith C.J."/>
            <person name="Beseler K.G."/>
            <person name="Brison A."/>
            <person name="Carone J.V."/>
            <person name="Caskin T.P."/>
            <person name="Diamond M."/>
            <person name="Durham M.E."/>
            <person name="Foxe J.M."/>
            <person name="Go M."/>
            <person name="Henderson B.A."/>
            <person name="Jones I.B."/>
            <person name="McGettigan J.A."/>
            <person name="Micheletti S.J."/>
            <person name="Nasrallah M.E."/>
            <person name="Ortiz D."/>
            <person name="Piller C.R."/>
            <person name="Privatt S.R."/>
            <person name="Schneider S.L."/>
            <person name="Sharp S."/>
            <person name="Smith T.C."/>
            <person name="Stanton J.D."/>
            <person name="Ullery H.E."/>
            <person name="Wilson R.J."/>
            <person name="Serrano M.G."/>
            <person name="Buck G."/>
            <person name="Lee V."/>
            <person name="Wang Y."/>
            <person name="Carvalho R."/>
            <person name="Voegtly L."/>
            <person name="Shi R."/>
            <person name="Duckworth R."/>
            <person name="Johnson A."/>
            <person name="Loviza R."/>
            <person name="Walstead R."/>
            <person name="Shah Z."/>
            <person name="Kiflezghi M."/>
            <person name="Wade K."/>
            <person name="Ball S.L."/>
            <person name="Bradley K.W."/>
            <person name="Asai D.J."/>
            <person name="Bowman C.A."/>
            <person name="Russell D.A."/>
            <person name="Pope W.H."/>
            <person name="Jacobs-Sera D."/>
            <person name="Hendrix R.W."/>
            <person name="Hatfull G.F."/>
        </authorList>
    </citation>
    <scope>NUCLEOTIDE SEQUENCE [LARGE SCALE GENOMIC DNA]</scope>
    <source>
        <strain evidence="17 18">DSM 27648</strain>
    </source>
</reference>
<evidence type="ECO:0000256" key="4">
    <source>
        <dbReference type="ARBA" id="ARBA00022553"/>
    </source>
</evidence>
<dbReference type="CDD" id="cd00075">
    <property type="entry name" value="HATPase"/>
    <property type="match status" value="1"/>
</dbReference>
<feature type="transmembrane region" description="Helical" evidence="13">
    <location>
        <begin position="131"/>
        <end position="150"/>
    </location>
</feature>
<feature type="transmembrane region" description="Helical" evidence="13">
    <location>
        <begin position="265"/>
        <end position="286"/>
    </location>
</feature>
<feature type="domain" description="PAC" evidence="16">
    <location>
        <begin position="374"/>
        <end position="425"/>
    </location>
</feature>
<organism evidence="17 18">
    <name type="scientific">Labilithrix luteola</name>
    <dbReference type="NCBI Taxonomy" id="1391654"/>
    <lineage>
        <taxon>Bacteria</taxon>
        <taxon>Pseudomonadati</taxon>
        <taxon>Myxococcota</taxon>
        <taxon>Polyangia</taxon>
        <taxon>Polyangiales</taxon>
        <taxon>Labilitrichaceae</taxon>
        <taxon>Labilithrix</taxon>
    </lineage>
</organism>
<keyword evidence="11" id="KW-0902">Two-component regulatory system</keyword>
<accession>A0A0K1QA33</accession>
<keyword evidence="4" id="KW-0597">Phosphoprotein</keyword>
<dbReference type="EC" id="2.7.13.3" evidence="3"/>
<keyword evidence="10 13" id="KW-1133">Transmembrane helix</keyword>
<evidence type="ECO:0000259" key="14">
    <source>
        <dbReference type="PROSITE" id="PS50109"/>
    </source>
</evidence>
<dbReference type="InterPro" id="IPR036890">
    <property type="entry name" value="HATPase_C_sf"/>
</dbReference>
<comment type="catalytic activity">
    <reaction evidence="1">
        <text>ATP + protein L-histidine = ADP + protein N-phospho-L-histidine.</text>
        <dbReference type="EC" id="2.7.13.3"/>
    </reaction>
</comment>
<feature type="domain" description="PAC" evidence="16">
    <location>
        <begin position="499"/>
        <end position="551"/>
    </location>
</feature>
<evidence type="ECO:0000256" key="1">
    <source>
        <dbReference type="ARBA" id="ARBA00000085"/>
    </source>
</evidence>
<keyword evidence="5" id="KW-0808">Transferase</keyword>
<dbReference type="SMART" id="SM00387">
    <property type="entry name" value="HATPase_c"/>
    <property type="match status" value="1"/>
</dbReference>
<dbReference type="AlphaFoldDB" id="A0A0K1QA33"/>
<evidence type="ECO:0000256" key="13">
    <source>
        <dbReference type="SAM" id="Phobius"/>
    </source>
</evidence>
<dbReference type="GO" id="GO:0000155">
    <property type="term" value="F:phosphorelay sensor kinase activity"/>
    <property type="evidence" value="ECO:0007669"/>
    <property type="project" value="InterPro"/>
</dbReference>
<keyword evidence="8 17" id="KW-0418">Kinase</keyword>
<evidence type="ECO:0000256" key="8">
    <source>
        <dbReference type="ARBA" id="ARBA00022777"/>
    </source>
</evidence>
<evidence type="ECO:0000259" key="16">
    <source>
        <dbReference type="PROSITE" id="PS50113"/>
    </source>
</evidence>
<gene>
    <name evidence="17" type="ORF">AKJ09_09195</name>
</gene>
<feature type="transmembrane region" description="Helical" evidence="13">
    <location>
        <begin position="12"/>
        <end position="37"/>
    </location>
</feature>
<feature type="domain" description="PAS" evidence="15">
    <location>
        <begin position="302"/>
        <end position="372"/>
    </location>
</feature>
<evidence type="ECO:0000256" key="3">
    <source>
        <dbReference type="ARBA" id="ARBA00012438"/>
    </source>
</evidence>
<dbReference type="STRING" id="1391654.AKJ09_09195"/>
<dbReference type="PANTHER" id="PTHR42878:SF7">
    <property type="entry name" value="SENSOR HISTIDINE KINASE GLRK"/>
    <property type="match status" value="1"/>
</dbReference>
<dbReference type="PROSITE" id="PS50113">
    <property type="entry name" value="PAC"/>
    <property type="match status" value="3"/>
</dbReference>
<evidence type="ECO:0000256" key="6">
    <source>
        <dbReference type="ARBA" id="ARBA00022692"/>
    </source>
</evidence>
<dbReference type="Pfam" id="PF00989">
    <property type="entry name" value="PAS"/>
    <property type="match status" value="1"/>
</dbReference>
<dbReference type="NCBIfam" id="TIGR00229">
    <property type="entry name" value="sensory_box"/>
    <property type="match status" value="3"/>
</dbReference>
<keyword evidence="6 13" id="KW-0812">Transmembrane</keyword>
<dbReference type="EMBL" id="CP012333">
    <property type="protein sequence ID" value="AKV02532.1"/>
    <property type="molecule type" value="Genomic_DNA"/>
</dbReference>
<evidence type="ECO:0000256" key="2">
    <source>
        <dbReference type="ARBA" id="ARBA00004141"/>
    </source>
</evidence>
<dbReference type="Pfam" id="PF00512">
    <property type="entry name" value="HisKA"/>
    <property type="match status" value="1"/>
</dbReference>
<dbReference type="Gene3D" id="1.10.287.130">
    <property type="match status" value="1"/>
</dbReference>
<dbReference type="InterPro" id="IPR003661">
    <property type="entry name" value="HisK_dim/P_dom"/>
</dbReference>
<dbReference type="InterPro" id="IPR003594">
    <property type="entry name" value="HATPase_dom"/>
</dbReference>
<dbReference type="InterPro" id="IPR005467">
    <property type="entry name" value="His_kinase_dom"/>
</dbReference>
<dbReference type="InterPro" id="IPR035965">
    <property type="entry name" value="PAS-like_dom_sf"/>
</dbReference>
<sequence>MVATPSPSAVWWCTFASRVAALLSGGIAIRVLATWLSVGPAGLRPSGGYTMLSPIEAGAIFALVVSLLFGCASPTARSASIYTSIHRATALFALTLGVGMLIELIFGVDLGLGRWPLPRGVCVDVAACPGLSVNTPMSIVLVAAALLALETTTSSGRRPADWLVAAVGFGALVVLTGYVYGTASLYALPDGRPEAAMSLHSAVCFVLLSAGVLCARTQTGFMGLVTSDLLGGTVARRFLLMAWLVPIFGAVAVFGQRAGVYKTPLTASLIAIAGMLGVVALVFATARTLDRADRDRRWALRELERWKALFDNAEWGVMRVDRSGKIRLANPAYARMHGLTPEELAHRNAKDLMAPSRRNAYEPRFDEVVARGHLRFESEHVHDDGTRFPVVIDATAVRDDDGAWSCVSYVQDVTDWRAAERAQAHLAAVVEASEDAIVSYSLGGVVLTWNRAAERVYGWTAEEAMAATRMDPIGPWIPPDRRIELNTLMRDIEHGKAVAVLETKRVRKDGTKFDAMLSISPIFDARGDVTAFSVTTRDVTGRKRAEEALARGHAMEKELRHRMEHLYEEESVERLRLQATLDQMPDGVIVVDADGHLVAKNRAVEALSSDFATGEGAPEAAVAIDLRHPTGEPFDKEDLPLVRLLRLGAATRAEEAVVVLRDGRQVPVLVSAGEVRGPKGTLIGAVETLQDITTIKELERLREEWASVVAHDLRQPLHTISLNLHLLGRHLGERASESPVDTRSLDRIGAAVHRLDRMIRDLSDVSRLEARRLTLQLQPTDLAVLVADVVDRFSASGERVAFRFESRGTACSVSADADRIDQVLTNLMTNAVKYGDGVSPIVVSVDWRETEVVVSIKNRGAGVTQEDKERIFSRFERSRRAGTSGVRGLGLGLYISRGLVEAHGGRVEVESVPGEETTFRFTLPIANDQAAR</sequence>
<dbReference type="InterPro" id="IPR036097">
    <property type="entry name" value="HisK_dim/P_sf"/>
</dbReference>
<dbReference type="SUPFAM" id="SSF55874">
    <property type="entry name" value="ATPase domain of HSP90 chaperone/DNA topoisomerase II/histidine kinase"/>
    <property type="match status" value="1"/>
</dbReference>
<keyword evidence="18" id="KW-1185">Reference proteome</keyword>
<evidence type="ECO:0000313" key="17">
    <source>
        <dbReference type="EMBL" id="AKV02532.1"/>
    </source>
</evidence>
<proteinExistence type="predicted"/>
<dbReference type="Pfam" id="PF02518">
    <property type="entry name" value="HATPase_c"/>
    <property type="match status" value="1"/>
</dbReference>
<dbReference type="Proteomes" id="UP000064967">
    <property type="component" value="Chromosome"/>
</dbReference>
<dbReference type="CDD" id="cd00130">
    <property type="entry name" value="PAS"/>
    <property type="match status" value="3"/>
</dbReference>
<dbReference type="SUPFAM" id="SSF55785">
    <property type="entry name" value="PYP-like sensor domain (PAS domain)"/>
    <property type="match status" value="3"/>
</dbReference>
<dbReference type="PATRIC" id="fig|1391654.3.peg.9319"/>
<dbReference type="SUPFAM" id="SSF47384">
    <property type="entry name" value="Homodimeric domain of signal transducing histidine kinase"/>
    <property type="match status" value="1"/>
</dbReference>
<dbReference type="CDD" id="cd00082">
    <property type="entry name" value="HisKA"/>
    <property type="match status" value="1"/>
</dbReference>
<evidence type="ECO:0000256" key="5">
    <source>
        <dbReference type="ARBA" id="ARBA00022679"/>
    </source>
</evidence>
<name>A0A0K1QA33_9BACT</name>
<dbReference type="SMART" id="SM00086">
    <property type="entry name" value="PAC"/>
    <property type="match status" value="3"/>
</dbReference>
<dbReference type="SMART" id="SM00091">
    <property type="entry name" value="PAS"/>
    <property type="match status" value="3"/>
</dbReference>
<dbReference type="GO" id="GO:0006355">
    <property type="term" value="P:regulation of DNA-templated transcription"/>
    <property type="evidence" value="ECO:0007669"/>
    <property type="project" value="InterPro"/>
</dbReference>
<evidence type="ECO:0000259" key="15">
    <source>
        <dbReference type="PROSITE" id="PS50112"/>
    </source>
</evidence>
<feature type="transmembrane region" description="Helical" evidence="13">
    <location>
        <begin position="88"/>
        <end position="111"/>
    </location>
</feature>
<dbReference type="PANTHER" id="PTHR42878">
    <property type="entry name" value="TWO-COMPONENT HISTIDINE KINASE"/>
    <property type="match status" value="1"/>
</dbReference>
<dbReference type="PROSITE" id="PS50112">
    <property type="entry name" value="PAS"/>
    <property type="match status" value="2"/>
</dbReference>
<comment type="subcellular location">
    <subcellularLocation>
        <location evidence="2">Membrane</location>
        <topology evidence="2">Multi-pass membrane protein</topology>
    </subcellularLocation>
</comment>
<evidence type="ECO:0000256" key="11">
    <source>
        <dbReference type="ARBA" id="ARBA00023012"/>
    </source>
</evidence>
<dbReference type="GO" id="GO:0000156">
    <property type="term" value="F:phosphorelay response regulator activity"/>
    <property type="evidence" value="ECO:0007669"/>
    <property type="project" value="TreeGrafter"/>
</dbReference>
<dbReference type="PRINTS" id="PR00344">
    <property type="entry name" value="BCTRLSENSOR"/>
</dbReference>
<evidence type="ECO:0000256" key="9">
    <source>
        <dbReference type="ARBA" id="ARBA00022840"/>
    </source>
</evidence>
<feature type="transmembrane region" description="Helical" evidence="13">
    <location>
        <begin position="162"/>
        <end position="183"/>
    </location>
</feature>
<feature type="domain" description="Histidine kinase" evidence="14">
    <location>
        <begin position="708"/>
        <end position="927"/>
    </location>
</feature>
<keyword evidence="9" id="KW-0067">ATP-binding</keyword>
<feature type="transmembrane region" description="Helical" evidence="13">
    <location>
        <begin position="238"/>
        <end position="259"/>
    </location>
</feature>
<dbReference type="SMART" id="SM00388">
    <property type="entry name" value="HisKA"/>
    <property type="match status" value="1"/>
</dbReference>
<dbReference type="Gene3D" id="3.30.450.20">
    <property type="entry name" value="PAS domain"/>
    <property type="match status" value="3"/>
</dbReference>
<keyword evidence="12 13" id="KW-0472">Membrane</keyword>
<feature type="domain" description="PAC" evidence="16">
    <location>
        <begin position="652"/>
        <end position="704"/>
    </location>
</feature>
<evidence type="ECO:0000256" key="12">
    <source>
        <dbReference type="ARBA" id="ARBA00023136"/>
    </source>
</evidence>
<keyword evidence="7" id="KW-0547">Nucleotide-binding</keyword>
<evidence type="ECO:0000313" key="18">
    <source>
        <dbReference type="Proteomes" id="UP000064967"/>
    </source>
</evidence>
<dbReference type="InterPro" id="IPR000014">
    <property type="entry name" value="PAS"/>
</dbReference>
<dbReference type="GO" id="GO:0016020">
    <property type="term" value="C:membrane"/>
    <property type="evidence" value="ECO:0007669"/>
    <property type="project" value="UniProtKB-SubCell"/>
</dbReference>
<dbReference type="InterPro" id="IPR013656">
    <property type="entry name" value="PAS_4"/>
</dbReference>
<dbReference type="InterPro" id="IPR004358">
    <property type="entry name" value="Sig_transdc_His_kin-like_C"/>
</dbReference>
<dbReference type="GO" id="GO:0005524">
    <property type="term" value="F:ATP binding"/>
    <property type="evidence" value="ECO:0007669"/>
    <property type="project" value="UniProtKB-KW"/>
</dbReference>
<dbReference type="InterPro" id="IPR050351">
    <property type="entry name" value="BphY/WalK/GraS-like"/>
</dbReference>
<feature type="domain" description="PAS" evidence="15">
    <location>
        <begin position="422"/>
        <end position="496"/>
    </location>
</feature>
<evidence type="ECO:0000256" key="10">
    <source>
        <dbReference type="ARBA" id="ARBA00022989"/>
    </source>
</evidence>
<evidence type="ECO:0000256" key="7">
    <source>
        <dbReference type="ARBA" id="ARBA00022741"/>
    </source>
</evidence>
<dbReference type="Gene3D" id="3.30.565.10">
    <property type="entry name" value="Histidine kinase-like ATPase, C-terminal domain"/>
    <property type="match status" value="1"/>
</dbReference>